<evidence type="ECO:0000313" key="5">
    <source>
        <dbReference type="Proteomes" id="UP000243006"/>
    </source>
</evidence>
<dbReference type="AlphaFoldDB" id="A0A1Y3EQH1"/>
<organism evidence="4 5">
    <name type="scientific">Trichinella nativa</name>
    <dbReference type="NCBI Taxonomy" id="6335"/>
    <lineage>
        <taxon>Eukaryota</taxon>
        <taxon>Metazoa</taxon>
        <taxon>Ecdysozoa</taxon>
        <taxon>Nematoda</taxon>
        <taxon>Enoplea</taxon>
        <taxon>Dorylaimia</taxon>
        <taxon>Trichinellida</taxon>
        <taxon>Trichinellidae</taxon>
        <taxon>Trichinella</taxon>
    </lineage>
</organism>
<dbReference type="GO" id="GO:0005736">
    <property type="term" value="C:RNA polymerase I complex"/>
    <property type="evidence" value="ECO:0007669"/>
    <property type="project" value="TreeGrafter"/>
</dbReference>
<evidence type="ECO:0000313" key="4">
    <source>
        <dbReference type="EMBL" id="OUC45328.1"/>
    </source>
</evidence>
<name>A0A1Y3EQH1_9BILA</name>
<dbReference type="EMBL" id="LVZM01009881">
    <property type="protein sequence ID" value="OUC45328.1"/>
    <property type="molecule type" value="Genomic_DNA"/>
</dbReference>
<accession>A0A1Y3EQH1</accession>
<gene>
    <name evidence="4" type="ORF">D917_01938</name>
</gene>
<evidence type="ECO:0000256" key="3">
    <source>
        <dbReference type="ARBA" id="ARBA00030456"/>
    </source>
</evidence>
<dbReference type="InterPro" id="IPR020708">
    <property type="entry name" value="DNA-dir_RNA_polK_14-18kDa_CS"/>
</dbReference>
<proteinExistence type="predicted"/>
<dbReference type="GO" id="GO:0003899">
    <property type="term" value="F:DNA-directed RNA polymerase activity"/>
    <property type="evidence" value="ECO:0007669"/>
    <property type="project" value="InterPro"/>
</dbReference>
<dbReference type="GO" id="GO:0006366">
    <property type="term" value="P:transcription by RNA polymerase II"/>
    <property type="evidence" value="ECO:0007669"/>
    <property type="project" value="TreeGrafter"/>
</dbReference>
<dbReference type="Proteomes" id="UP000243006">
    <property type="component" value="Unassembled WGS sequence"/>
</dbReference>
<dbReference type="PANTHER" id="PTHR47227:SF5">
    <property type="entry name" value="DNA-DIRECTED RNA POLYMERASES I, II, AND III SUBUNIT RPABC2"/>
    <property type="match status" value="1"/>
</dbReference>
<dbReference type="GO" id="GO:0042797">
    <property type="term" value="P:tRNA transcription by RNA polymerase III"/>
    <property type="evidence" value="ECO:0007669"/>
    <property type="project" value="TreeGrafter"/>
</dbReference>
<dbReference type="PIRSF" id="PIRSF000778">
    <property type="entry name" value="RpoK/RPB6"/>
    <property type="match status" value="1"/>
</dbReference>
<dbReference type="GO" id="GO:0005665">
    <property type="term" value="C:RNA polymerase II, core complex"/>
    <property type="evidence" value="ECO:0007669"/>
    <property type="project" value="TreeGrafter"/>
</dbReference>
<evidence type="ECO:0000256" key="2">
    <source>
        <dbReference type="ARBA" id="ARBA00023163"/>
    </source>
</evidence>
<protein>
    <recommendedName>
        <fullName evidence="3">RPB6 homolog</fullName>
    </recommendedName>
</protein>
<dbReference type="NCBIfam" id="NF002207">
    <property type="entry name" value="PRK01099.1-2"/>
    <property type="match status" value="1"/>
</dbReference>
<dbReference type="NCBIfam" id="NF002208">
    <property type="entry name" value="PRK01099.1-3"/>
    <property type="match status" value="1"/>
</dbReference>
<dbReference type="GO" id="GO:0006360">
    <property type="term" value="P:transcription by RNA polymerase I"/>
    <property type="evidence" value="ECO:0007669"/>
    <property type="project" value="TreeGrafter"/>
</dbReference>
<dbReference type="PANTHER" id="PTHR47227">
    <property type="entry name" value="DNA-DIRECTED RNA POLYMERASE SUBUNIT K"/>
    <property type="match status" value="1"/>
</dbReference>
<keyword evidence="2" id="KW-0804">Transcription</keyword>
<dbReference type="GO" id="GO:0003677">
    <property type="term" value="F:DNA binding"/>
    <property type="evidence" value="ECO:0007669"/>
    <property type="project" value="InterPro"/>
</dbReference>
<dbReference type="InterPro" id="IPR036161">
    <property type="entry name" value="RPB6/omega-like_sf"/>
</dbReference>
<dbReference type="InterPro" id="IPR006110">
    <property type="entry name" value="Pol_omega/Rpo6/RPB6"/>
</dbReference>
<reference evidence="4 5" key="1">
    <citation type="submission" date="2015-04" db="EMBL/GenBank/DDBJ databases">
        <title>Draft genome of the roundworm Trichinella nativa.</title>
        <authorList>
            <person name="Mitreva M."/>
        </authorList>
    </citation>
    <scope>NUCLEOTIDE SEQUENCE [LARGE SCALE GENOMIC DNA]</scope>
    <source>
        <strain evidence="4 5">ISS45</strain>
    </source>
</reference>
<dbReference type="InterPro" id="IPR006111">
    <property type="entry name" value="Rpo6/Rpb6"/>
</dbReference>
<dbReference type="GO" id="GO:0005666">
    <property type="term" value="C:RNA polymerase III complex"/>
    <property type="evidence" value="ECO:0007669"/>
    <property type="project" value="TreeGrafter"/>
</dbReference>
<sequence>MTKYERARVLGTRALQISMGAPVLVELEDERDALEIARKELKARRIPLVVRRYMPDGSYEDWRVDELIITDY</sequence>
<evidence type="ECO:0000256" key="1">
    <source>
        <dbReference type="ARBA" id="ARBA00022478"/>
    </source>
</evidence>
<dbReference type="Pfam" id="PF01192">
    <property type="entry name" value="RNA_pol_Rpb6"/>
    <property type="match status" value="1"/>
</dbReference>
<dbReference type="SUPFAM" id="SSF63562">
    <property type="entry name" value="RPB6/omega subunit-like"/>
    <property type="match status" value="1"/>
</dbReference>
<dbReference type="Gene3D" id="3.90.940.10">
    <property type="match status" value="1"/>
</dbReference>
<dbReference type="PROSITE" id="PS01111">
    <property type="entry name" value="RNA_POL_K_14KD"/>
    <property type="match status" value="1"/>
</dbReference>
<comment type="caution">
    <text evidence="4">The sequence shown here is derived from an EMBL/GenBank/DDBJ whole genome shotgun (WGS) entry which is preliminary data.</text>
</comment>
<keyword evidence="1" id="KW-0240">DNA-directed RNA polymerase</keyword>